<dbReference type="KEGG" id="lau:G293_00260"/>
<dbReference type="Proteomes" id="UP000035503">
    <property type="component" value="Chromosome"/>
</dbReference>
<accession>A0A0G3I1H5</accession>
<protein>
    <submittedName>
        <fullName evidence="2">Uncharacterized protein</fullName>
    </submittedName>
</protein>
<feature type="region of interest" description="Disordered" evidence="1">
    <location>
        <begin position="46"/>
        <end position="65"/>
    </location>
</feature>
<sequence length="65" mass="7729">MHFRDYATRVAILEKLNAEVNRINLLIKNYKVRLSSRIGVRDEEVLRRKRRSTDASPDMKTKLRS</sequence>
<evidence type="ECO:0000256" key="1">
    <source>
        <dbReference type="SAM" id="MobiDB-lite"/>
    </source>
</evidence>
<proteinExistence type="predicted"/>
<dbReference type="AlphaFoldDB" id="A0A0G3I1H5"/>
<keyword evidence="3" id="KW-1185">Reference proteome</keyword>
<gene>
    <name evidence="2" type="ORF">G293_00260</name>
</gene>
<name>A0A0G3I1H5_LIBAF</name>
<evidence type="ECO:0000313" key="2">
    <source>
        <dbReference type="EMBL" id="AKK19709.1"/>
    </source>
</evidence>
<reference evidence="2 3" key="1">
    <citation type="journal article" date="2015" name="Genome Announc.">
        <title>Complete Genome Sequence of 'Candidatus Liberibacter africanus,' a Bacterium Associated with Citrus Huanglongbing.</title>
        <authorList>
            <person name="Lin H."/>
            <person name="Pietersen G."/>
            <person name="Han C."/>
            <person name="Read D.A."/>
            <person name="Lou B."/>
            <person name="Gupta G."/>
            <person name="Civerolo E.L."/>
        </authorList>
    </citation>
    <scope>NUCLEOTIDE SEQUENCE [LARGE SCALE GENOMIC DNA]</scope>
    <source>
        <strain evidence="2 3">PTSAPSY</strain>
    </source>
</reference>
<dbReference type="PATRIC" id="fig|1277257.4.peg.58"/>
<organism evidence="2 3">
    <name type="scientific">Candidatus Liberibacter africanus PTSAPSY</name>
    <dbReference type="NCBI Taxonomy" id="1277257"/>
    <lineage>
        <taxon>Bacteria</taxon>
        <taxon>Pseudomonadati</taxon>
        <taxon>Pseudomonadota</taxon>
        <taxon>Alphaproteobacteria</taxon>
        <taxon>Hyphomicrobiales</taxon>
        <taxon>Rhizobiaceae</taxon>
        <taxon>Liberibacter</taxon>
    </lineage>
</organism>
<dbReference type="EMBL" id="CP004021">
    <property type="protein sequence ID" value="AKK19709.1"/>
    <property type="molecule type" value="Genomic_DNA"/>
</dbReference>
<evidence type="ECO:0000313" key="3">
    <source>
        <dbReference type="Proteomes" id="UP000035503"/>
    </source>
</evidence>